<proteinExistence type="predicted"/>
<keyword evidence="1" id="KW-0472">Membrane</keyword>
<comment type="caution">
    <text evidence="2">The sequence shown here is derived from an EMBL/GenBank/DDBJ whole genome shotgun (WGS) entry which is preliminary data.</text>
</comment>
<dbReference type="Proteomes" id="UP000818323">
    <property type="component" value="Unassembled WGS sequence"/>
</dbReference>
<organism evidence="2 3">
    <name type="scientific">Microvirga arsenatis</name>
    <dbReference type="NCBI Taxonomy" id="2692265"/>
    <lineage>
        <taxon>Bacteria</taxon>
        <taxon>Pseudomonadati</taxon>
        <taxon>Pseudomonadota</taxon>
        <taxon>Alphaproteobacteria</taxon>
        <taxon>Hyphomicrobiales</taxon>
        <taxon>Methylobacteriaceae</taxon>
        <taxon>Microvirga</taxon>
    </lineage>
</organism>
<accession>A0ABW9Z463</accession>
<sequence>MDYHLERGLRLNLNPKNKPLYNWAINEIDAQGQQIGHDQIPWPWTLHFTATSSVLADSIDLKSGPKIWESTPTAREIEQRQVIRLQLRPGSLRDNGDFLRETTFSMFGTDRAIKSFQLNIHPTDDPSKEEGCTAWGTVSYTAEVDLRNETEEDCVIFYLYVKPETFTRYAAKISFGSVDEIIFSVGSVDGFYSEWSPSISTRRVKVLTKGEEHEINLPPGLQLEPPRLGEVGEARLEIIRRLEFANPARDPQSAEETVEVGTVLVSPETRAPGEADPRTLKMLRSLKRTAWFVVVLLALIFITTLLKS</sequence>
<feature type="transmembrane region" description="Helical" evidence="1">
    <location>
        <begin position="289"/>
        <end position="306"/>
    </location>
</feature>
<gene>
    <name evidence="2" type="ORF">GR303_22835</name>
</gene>
<keyword evidence="1" id="KW-1133">Transmembrane helix</keyword>
<evidence type="ECO:0000256" key="1">
    <source>
        <dbReference type="SAM" id="Phobius"/>
    </source>
</evidence>
<keyword evidence="3" id="KW-1185">Reference proteome</keyword>
<evidence type="ECO:0000313" key="2">
    <source>
        <dbReference type="EMBL" id="NBJ27163.1"/>
    </source>
</evidence>
<keyword evidence="1" id="KW-0812">Transmembrane</keyword>
<evidence type="ECO:0000313" key="3">
    <source>
        <dbReference type="Proteomes" id="UP000818323"/>
    </source>
</evidence>
<dbReference type="EMBL" id="JAAAXJ010000029">
    <property type="protein sequence ID" value="NBJ27163.1"/>
    <property type="molecule type" value="Genomic_DNA"/>
</dbReference>
<name>A0ABW9Z463_9HYPH</name>
<reference evidence="2 3" key="1">
    <citation type="submission" date="2020-01" db="EMBL/GenBank/DDBJ databases">
        <title>Microvirga sp. nov., an arsenate reduction bacterium isolated from Tibet hotspring sediments.</title>
        <authorList>
            <person name="Yuan C.-G."/>
        </authorList>
    </citation>
    <scope>NUCLEOTIDE SEQUENCE [LARGE SCALE GENOMIC DNA]</scope>
    <source>
        <strain evidence="2 3">SYSU G3D203</strain>
    </source>
</reference>
<protein>
    <submittedName>
        <fullName evidence="2">Uncharacterized protein</fullName>
    </submittedName>
</protein>
<dbReference type="RefSeq" id="WP_161726544.1">
    <property type="nucleotide sequence ID" value="NZ_JAAAXI010000038.1"/>
</dbReference>